<evidence type="ECO:0000259" key="4">
    <source>
        <dbReference type="PROSITE" id="PS50943"/>
    </source>
</evidence>
<dbReference type="PANTHER" id="PTHR46797:SF23">
    <property type="entry name" value="HTH-TYPE TRANSCRIPTIONAL REGULATOR SUTR"/>
    <property type="match status" value="1"/>
</dbReference>
<organism evidence="5 6">
    <name type="scientific">Scopulibacillus cellulosilyticus</name>
    <dbReference type="NCBI Taxonomy" id="2665665"/>
    <lineage>
        <taxon>Bacteria</taxon>
        <taxon>Bacillati</taxon>
        <taxon>Bacillota</taxon>
        <taxon>Bacilli</taxon>
        <taxon>Bacillales</taxon>
        <taxon>Sporolactobacillaceae</taxon>
        <taxon>Scopulibacillus</taxon>
    </lineage>
</organism>
<dbReference type="Gene3D" id="2.60.120.10">
    <property type="entry name" value="Jelly Rolls"/>
    <property type="match status" value="1"/>
</dbReference>
<evidence type="ECO:0000256" key="2">
    <source>
        <dbReference type="ARBA" id="ARBA00023125"/>
    </source>
</evidence>
<feature type="domain" description="HTH cro/C1-type" evidence="4">
    <location>
        <begin position="12"/>
        <end position="66"/>
    </location>
</feature>
<dbReference type="PROSITE" id="PS50943">
    <property type="entry name" value="HTH_CROC1"/>
    <property type="match status" value="1"/>
</dbReference>
<dbReference type="EMBL" id="JBHTCO010000004">
    <property type="protein sequence ID" value="MFC7392021.1"/>
    <property type="molecule type" value="Genomic_DNA"/>
</dbReference>
<keyword evidence="1" id="KW-0805">Transcription regulation</keyword>
<dbReference type="Gene3D" id="1.10.260.40">
    <property type="entry name" value="lambda repressor-like DNA-binding domains"/>
    <property type="match status" value="1"/>
</dbReference>
<dbReference type="Proteomes" id="UP001596505">
    <property type="component" value="Unassembled WGS sequence"/>
</dbReference>
<sequence>MDPIQEIIANNLIHIRKSRGLSLDKVSELTGVSKAMLAQIEKGRSNPTVSTLWKIANGLQVSFSSFMKEDKPKVTKINIEELSPVIDADGNYLVYSVFPYHTEKKFEIYFVTLNPGFAHTSEGHLGEEYILIKEGELKVEFKGEEHILRSGDAMHFTPTVQHYYTNSSDELVSFFMLIYYPE</sequence>
<protein>
    <submittedName>
        <fullName evidence="5">Helix-turn-helix domain-containing protein</fullName>
    </submittedName>
</protein>
<proteinExistence type="predicted"/>
<dbReference type="CDD" id="cd02209">
    <property type="entry name" value="cupin_XRE_C"/>
    <property type="match status" value="1"/>
</dbReference>
<dbReference type="InterPro" id="IPR050807">
    <property type="entry name" value="TransReg_Diox_bact_type"/>
</dbReference>
<gene>
    <name evidence="5" type="ORF">ACFQRG_03420</name>
</gene>
<evidence type="ECO:0000313" key="6">
    <source>
        <dbReference type="Proteomes" id="UP001596505"/>
    </source>
</evidence>
<keyword evidence="6" id="KW-1185">Reference proteome</keyword>
<dbReference type="InterPro" id="IPR010982">
    <property type="entry name" value="Lambda_DNA-bd_dom_sf"/>
</dbReference>
<dbReference type="InterPro" id="IPR013096">
    <property type="entry name" value="Cupin_2"/>
</dbReference>
<evidence type="ECO:0000256" key="3">
    <source>
        <dbReference type="ARBA" id="ARBA00023163"/>
    </source>
</evidence>
<dbReference type="RefSeq" id="WP_380963618.1">
    <property type="nucleotide sequence ID" value="NZ_JBHTCO010000004.1"/>
</dbReference>
<dbReference type="InterPro" id="IPR014710">
    <property type="entry name" value="RmlC-like_jellyroll"/>
</dbReference>
<dbReference type="SMART" id="SM00530">
    <property type="entry name" value="HTH_XRE"/>
    <property type="match status" value="1"/>
</dbReference>
<keyword evidence="3" id="KW-0804">Transcription</keyword>
<evidence type="ECO:0000313" key="5">
    <source>
        <dbReference type="EMBL" id="MFC7392021.1"/>
    </source>
</evidence>
<reference evidence="6" key="1">
    <citation type="journal article" date="2019" name="Int. J. Syst. Evol. Microbiol.">
        <title>The Global Catalogue of Microorganisms (GCM) 10K type strain sequencing project: providing services to taxonomists for standard genome sequencing and annotation.</title>
        <authorList>
            <consortium name="The Broad Institute Genomics Platform"/>
            <consortium name="The Broad Institute Genome Sequencing Center for Infectious Disease"/>
            <person name="Wu L."/>
            <person name="Ma J."/>
        </authorList>
    </citation>
    <scope>NUCLEOTIDE SEQUENCE [LARGE SCALE GENOMIC DNA]</scope>
    <source>
        <strain evidence="6">CGMCC 1.16305</strain>
    </source>
</reference>
<comment type="caution">
    <text evidence="5">The sequence shown here is derived from an EMBL/GenBank/DDBJ whole genome shotgun (WGS) entry which is preliminary data.</text>
</comment>
<name>A0ABW2PRI0_9BACL</name>
<keyword evidence="2" id="KW-0238">DNA-binding</keyword>
<dbReference type="Pfam" id="PF07883">
    <property type="entry name" value="Cupin_2"/>
    <property type="match status" value="1"/>
</dbReference>
<dbReference type="Pfam" id="PF01381">
    <property type="entry name" value="HTH_3"/>
    <property type="match status" value="1"/>
</dbReference>
<dbReference type="InterPro" id="IPR001387">
    <property type="entry name" value="Cro/C1-type_HTH"/>
</dbReference>
<dbReference type="SUPFAM" id="SSF47413">
    <property type="entry name" value="lambda repressor-like DNA-binding domains"/>
    <property type="match status" value="1"/>
</dbReference>
<evidence type="ECO:0000256" key="1">
    <source>
        <dbReference type="ARBA" id="ARBA00023015"/>
    </source>
</evidence>
<dbReference type="SUPFAM" id="SSF51182">
    <property type="entry name" value="RmlC-like cupins"/>
    <property type="match status" value="1"/>
</dbReference>
<dbReference type="PANTHER" id="PTHR46797">
    <property type="entry name" value="HTH-TYPE TRANSCRIPTIONAL REGULATOR"/>
    <property type="match status" value="1"/>
</dbReference>
<dbReference type="CDD" id="cd00093">
    <property type="entry name" value="HTH_XRE"/>
    <property type="match status" value="1"/>
</dbReference>
<dbReference type="InterPro" id="IPR011051">
    <property type="entry name" value="RmlC_Cupin_sf"/>
</dbReference>
<accession>A0ABW2PRI0</accession>